<protein>
    <submittedName>
        <fullName evidence="1">Hypothetical 1.7K protein</fullName>
    </submittedName>
</protein>
<dbReference type="AlphaFoldDB" id="Q7M2E4"/>
<sequence length="16" mass="1729">MDLGKACCICVQAKVF</sequence>
<evidence type="ECO:0000313" key="1">
    <source>
        <dbReference type="PIR" id="JQ2316"/>
    </source>
</evidence>
<name>Q7M2E4_SOLTU</name>
<reference evidence="1" key="1">
    <citation type="journal article" date="1991" name="Theor. Appl. Genet.">
        <title>Chloroplast DNA evolution in potato (Solanum tuberosum L.).</title>
        <authorList>
            <person name="Kawagoe Y."/>
            <person name="Kikuta Y."/>
        </authorList>
    </citation>
    <scope>NUCLEOTIDE SEQUENCE</scope>
</reference>
<proteinExistence type="predicted"/>
<accession>Q7M2E4</accession>
<organism evidence="1">
    <name type="scientific">Solanum tuberosum</name>
    <name type="common">Potato</name>
    <dbReference type="NCBI Taxonomy" id="4113"/>
    <lineage>
        <taxon>Eukaryota</taxon>
        <taxon>Viridiplantae</taxon>
        <taxon>Streptophyta</taxon>
        <taxon>Embryophyta</taxon>
        <taxon>Tracheophyta</taxon>
        <taxon>Spermatophyta</taxon>
        <taxon>Magnoliopsida</taxon>
        <taxon>eudicotyledons</taxon>
        <taxon>Gunneridae</taxon>
        <taxon>Pentapetalae</taxon>
        <taxon>asterids</taxon>
        <taxon>lamiids</taxon>
        <taxon>Solanales</taxon>
        <taxon>Solanaceae</taxon>
        <taxon>Solanoideae</taxon>
        <taxon>Solaneae</taxon>
        <taxon>Solanum</taxon>
    </lineage>
</organism>
<dbReference type="PIR" id="JQ2316">
    <property type="entry name" value="JQ2316"/>
</dbReference>
<geneLocation type="chloroplast" evidence="1"/>